<reference evidence="1 2" key="1">
    <citation type="submission" date="2024-06" db="EMBL/GenBank/DDBJ databases">
        <title>Soil Sphingobacterium thalpophilum.</title>
        <authorList>
            <person name="Yang J."/>
            <person name="Li J."/>
        </authorList>
    </citation>
    <scope>NUCLEOTIDE SEQUENCE [LARGE SCALE GENOMIC DNA]</scope>
    <source>
        <strain evidence="1 2">22g91tb</strain>
    </source>
</reference>
<protein>
    <recommendedName>
        <fullName evidence="3">Transposase</fullName>
    </recommendedName>
</protein>
<dbReference type="Proteomes" id="UP001566204">
    <property type="component" value="Unassembled WGS sequence"/>
</dbReference>
<sequence length="59" mass="7212">MKKNYSRRFSKERKELVVLSIINGELFLEEAMEKYDIQERRTVITWLRKHLREKAKSVS</sequence>
<dbReference type="RefSeq" id="WP_282638685.1">
    <property type="nucleotide sequence ID" value="NZ_CP141191.1"/>
</dbReference>
<comment type="caution">
    <text evidence="1">The sequence shown here is derived from an EMBL/GenBank/DDBJ whole genome shotgun (WGS) entry which is preliminary data.</text>
</comment>
<dbReference type="SUPFAM" id="SSF48295">
    <property type="entry name" value="TrpR-like"/>
    <property type="match status" value="1"/>
</dbReference>
<proteinExistence type="predicted"/>
<keyword evidence="2" id="KW-1185">Reference proteome</keyword>
<accession>A0ABV4H972</accession>
<dbReference type="InterPro" id="IPR010921">
    <property type="entry name" value="Trp_repressor/repl_initiator"/>
</dbReference>
<evidence type="ECO:0000313" key="1">
    <source>
        <dbReference type="EMBL" id="MEZ0450802.1"/>
    </source>
</evidence>
<evidence type="ECO:0008006" key="3">
    <source>
        <dbReference type="Google" id="ProtNLM"/>
    </source>
</evidence>
<dbReference type="Gene3D" id="1.10.10.10">
    <property type="entry name" value="Winged helix-like DNA-binding domain superfamily/Winged helix DNA-binding domain"/>
    <property type="match status" value="1"/>
</dbReference>
<organism evidence="1 2">
    <name type="scientific">Sphingobacterium thalpophilum</name>
    <dbReference type="NCBI Taxonomy" id="259"/>
    <lineage>
        <taxon>Bacteria</taxon>
        <taxon>Pseudomonadati</taxon>
        <taxon>Bacteroidota</taxon>
        <taxon>Sphingobacteriia</taxon>
        <taxon>Sphingobacteriales</taxon>
        <taxon>Sphingobacteriaceae</taxon>
        <taxon>Sphingobacterium</taxon>
    </lineage>
</organism>
<name>A0ABV4H972_9SPHI</name>
<evidence type="ECO:0000313" key="2">
    <source>
        <dbReference type="Proteomes" id="UP001566204"/>
    </source>
</evidence>
<dbReference type="EMBL" id="JBEOQB010000001">
    <property type="protein sequence ID" value="MEZ0450802.1"/>
    <property type="molecule type" value="Genomic_DNA"/>
</dbReference>
<gene>
    <name evidence="1" type="ORF">ABTW24_04260</name>
</gene>
<dbReference type="InterPro" id="IPR036388">
    <property type="entry name" value="WH-like_DNA-bd_sf"/>
</dbReference>